<organism evidence="2 3">
    <name type="scientific">Caldalkalibacillus horti</name>
    <dbReference type="NCBI Taxonomy" id="77523"/>
    <lineage>
        <taxon>Bacteria</taxon>
        <taxon>Bacillati</taxon>
        <taxon>Bacillota</taxon>
        <taxon>Bacilli</taxon>
        <taxon>Bacillales</taxon>
        <taxon>Bacillaceae</taxon>
        <taxon>Caldalkalibacillus</taxon>
    </lineage>
</organism>
<evidence type="ECO:0000313" key="3">
    <source>
        <dbReference type="Proteomes" id="UP001235840"/>
    </source>
</evidence>
<sequence>MSRSILIMCAVLTILIVNDQFSFMEALFGLSPQVVNWIMLILLFGGIILYIISLFKESKIGEEKKANPKKAHRDNLFLLSYILLLLFVFPLVGGESTAGFSLSNPLILVILLGGIAYHFIKMRNASKEVKAVEGVSKQKQKNNRKK</sequence>
<keyword evidence="1" id="KW-0472">Membrane</keyword>
<evidence type="ECO:0000256" key="1">
    <source>
        <dbReference type="SAM" id="Phobius"/>
    </source>
</evidence>
<feature type="transmembrane region" description="Helical" evidence="1">
    <location>
        <begin position="99"/>
        <end position="120"/>
    </location>
</feature>
<comment type="caution">
    <text evidence="2">The sequence shown here is derived from an EMBL/GenBank/DDBJ whole genome shotgun (WGS) entry which is preliminary data.</text>
</comment>
<reference evidence="2 3" key="1">
    <citation type="submission" date="2023-07" db="EMBL/GenBank/DDBJ databases">
        <title>Genomic Encyclopedia of Type Strains, Phase IV (KMG-IV): sequencing the most valuable type-strain genomes for metagenomic binning, comparative biology and taxonomic classification.</title>
        <authorList>
            <person name="Goeker M."/>
        </authorList>
    </citation>
    <scope>NUCLEOTIDE SEQUENCE [LARGE SCALE GENOMIC DNA]</scope>
    <source>
        <strain evidence="2 3">DSM 12751</strain>
    </source>
</reference>
<proteinExistence type="predicted"/>
<feature type="transmembrane region" description="Helical" evidence="1">
    <location>
        <begin position="34"/>
        <end position="55"/>
    </location>
</feature>
<gene>
    <name evidence="2" type="ORF">J2S11_003800</name>
</gene>
<dbReference type="RefSeq" id="WP_307397143.1">
    <property type="nucleotide sequence ID" value="NZ_BAAADK010000013.1"/>
</dbReference>
<keyword evidence="3" id="KW-1185">Reference proteome</keyword>
<dbReference type="Proteomes" id="UP001235840">
    <property type="component" value="Unassembled WGS sequence"/>
</dbReference>
<feature type="transmembrane region" description="Helical" evidence="1">
    <location>
        <begin position="76"/>
        <end position="93"/>
    </location>
</feature>
<dbReference type="EMBL" id="JAUSTY010000021">
    <property type="protein sequence ID" value="MDQ0167870.1"/>
    <property type="molecule type" value="Genomic_DNA"/>
</dbReference>
<name>A0ABT9W415_9BACI</name>
<keyword evidence="1" id="KW-0812">Transmembrane</keyword>
<keyword evidence="1" id="KW-1133">Transmembrane helix</keyword>
<accession>A0ABT9W415</accession>
<protein>
    <submittedName>
        <fullName evidence="2">Ca2+/Na+ antiporter</fullName>
    </submittedName>
</protein>
<evidence type="ECO:0000313" key="2">
    <source>
        <dbReference type="EMBL" id="MDQ0167870.1"/>
    </source>
</evidence>